<dbReference type="SMART" id="SM00563">
    <property type="entry name" value="PlsC"/>
    <property type="match status" value="1"/>
</dbReference>
<evidence type="ECO:0000259" key="5">
    <source>
        <dbReference type="SMART" id="SM00563"/>
    </source>
</evidence>
<dbReference type="GO" id="GO:0006654">
    <property type="term" value="P:phosphatidic acid biosynthetic process"/>
    <property type="evidence" value="ECO:0007669"/>
    <property type="project" value="TreeGrafter"/>
</dbReference>
<accession>A0A1G9CM49</accession>
<sequence>MLYKVVRAIVKRFYHTRFKVTVIGEERIPDSGPVLICSNHMSEFDPPLVAVSTKREMSFFAKSELFKIPVLGNLIGRLNAIPVDRGKGDRQALKKSVEALKEGNMLLIFPEGSRTKDGKLQDLQQGASFIAVKGGAKIVPAAIKGSYNRQKGITLVFGRPIDVNGLVEEGKNRKDVTLKLKEEINNLLLS</sequence>
<evidence type="ECO:0000256" key="3">
    <source>
        <dbReference type="ARBA" id="ARBA00023315"/>
    </source>
</evidence>
<dbReference type="GO" id="GO:0003841">
    <property type="term" value="F:1-acylglycerol-3-phosphate O-acyltransferase activity"/>
    <property type="evidence" value="ECO:0007669"/>
    <property type="project" value="UniProtKB-UniRule"/>
</dbReference>
<keyword evidence="4" id="KW-0443">Lipid metabolism</keyword>
<dbReference type="STRING" id="576118.SAMN05216216_104114"/>
<dbReference type="PANTHER" id="PTHR10434">
    <property type="entry name" value="1-ACYL-SN-GLYCEROL-3-PHOSPHATE ACYLTRANSFERASE"/>
    <property type="match status" value="1"/>
</dbReference>
<keyword evidence="4" id="KW-0594">Phospholipid biosynthesis</keyword>
<dbReference type="EMBL" id="FNFY01000004">
    <property type="protein sequence ID" value="SDK52649.1"/>
    <property type="molecule type" value="Genomic_DNA"/>
</dbReference>
<keyword evidence="4" id="KW-0444">Lipid biosynthesis</keyword>
<dbReference type="InterPro" id="IPR004552">
    <property type="entry name" value="AGP_acyltrans"/>
</dbReference>
<dbReference type="EC" id="2.3.1.51" evidence="4"/>
<dbReference type="RefSeq" id="WP_092984906.1">
    <property type="nucleotide sequence ID" value="NZ_FNFY01000004.1"/>
</dbReference>
<organism evidence="6 7">
    <name type="scientific">Lacicoccus qingdaonensis</name>
    <dbReference type="NCBI Taxonomy" id="576118"/>
    <lineage>
        <taxon>Bacteria</taxon>
        <taxon>Bacillati</taxon>
        <taxon>Bacillota</taxon>
        <taxon>Bacilli</taxon>
        <taxon>Bacillales</taxon>
        <taxon>Salinicoccaceae</taxon>
        <taxon>Lacicoccus</taxon>
    </lineage>
</organism>
<keyword evidence="7" id="KW-1185">Reference proteome</keyword>
<dbReference type="SUPFAM" id="SSF69593">
    <property type="entry name" value="Glycerol-3-phosphate (1)-acyltransferase"/>
    <property type="match status" value="1"/>
</dbReference>
<feature type="domain" description="Phospholipid/glycerol acyltransferase" evidence="5">
    <location>
        <begin position="34"/>
        <end position="146"/>
    </location>
</feature>
<proteinExistence type="inferred from homology"/>
<keyword evidence="4" id="KW-1208">Phospholipid metabolism</keyword>
<dbReference type="Proteomes" id="UP000199008">
    <property type="component" value="Unassembled WGS sequence"/>
</dbReference>
<dbReference type="GO" id="GO:0016020">
    <property type="term" value="C:membrane"/>
    <property type="evidence" value="ECO:0007669"/>
    <property type="project" value="InterPro"/>
</dbReference>
<evidence type="ECO:0000256" key="1">
    <source>
        <dbReference type="ARBA" id="ARBA00008655"/>
    </source>
</evidence>
<dbReference type="CDD" id="cd07989">
    <property type="entry name" value="LPLAT_AGPAT-like"/>
    <property type="match status" value="1"/>
</dbReference>
<dbReference type="NCBIfam" id="TIGR00530">
    <property type="entry name" value="AGP_acyltrn"/>
    <property type="match status" value="1"/>
</dbReference>
<evidence type="ECO:0000256" key="2">
    <source>
        <dbReference type="ARBA" id="ARBA00022679"/>
    </source>
</evidence>
<evidence type="ECO:0000313" key="6">
    <source>
        <dbReference type="EMBL" id="SDK52649.1"/>
    </source>
</evidence>
<comment type="similarity">
    <text evidence="1 4">Belongs to the 1-acyl-sn-glycerol-3-phosphate acyltransferase family.</text>
</comment>
<keyword evidence="3 4" id="KW-0012">Acyltransferase</keyword>
<protein>
    <recommendedName>
        <fullName evidence="4">1-acyl-sn-glycerol-3-phosphate acyltransferase</fullName>
        <ecNumber evidence="4">2.3.1.51</ecNumber>
    </recommendedName>
</protein>
<name>A0A1G9CM49_9BACL</name>
<dbReference type="OrthoDB" id="9803035at2"/>
<comment type="domain">
    <text evidence="4">The HXXXXD motif is essential for acyltransferase activity and may constitute the binding site for the phosphate moiety of the glycerol-3-phosphate.</text>
</comment>
<comment type="catalytic activity">
    <reaction evidence="4">
        <text>a 1-acyl-sn-glycero-3-phosphate + an acyl-CoA = a 1,2-diacyl-sn-glycero-3-phosphate + CoA</text>
        <dbReference type="Rhea" id="RHEA:19709"/>
        <dbReference type="ChEBI" id="CHEBI:57287"/>
        <dbReference type="ChEBI" id="CHEBI:57970"/>
        <dbReference type="ChEBI" id="CHEBI:58342"/>
        <dbReference type="ChEBI" id="CHEBI:58608"/>
        <dbReference type="EC" id="2.3.1.51"/>
    </reaction>
</comment>
<reference evidence="7" key="1">
    <citation type="submission" date="2016-10" db="EMBL/GenBank/DDBJ databases">
        <authorList>
            <person name="Varghese N."/>
            <person name="Submissions S."/>
        </authorList>
    </citation>
    <scope>NUCLEOTIDE SEQUENCE [LARGE SCALE GENOMIC DNA]</scope>
    <source>
        <strain evidence="7">CGMCC 1.8895</strain>
    </source>
</reference>
<keyword evidence="2 4" id="KW-0808">Transferase</keyword>
<dbReference type="PANTHER" id="PTHR10434:SF11">
    <property type="entry name" value="1-ACYL-SN-GLYCEROL-3-PHOSPHATE ACYLTRANSFERASE"/>
    <property type="match status" value="1"/>
</dbReference>
<evidence type="ECO:0000256" key="4">
    <source>
        <dbReference type="RuleBase" id="RU361267"/>
    </source>
</evidence>
<gene>
    <name evidence="6" type="ORF">SAMN05216216_104114</name>
</gene>
<dbReference type="AlphaFoldDB" id="A0A1G9CM49"/>
<dbReference type="InterPro" id="IPR002123">
    <property type="entry name" value="Plipid/glycerol_acylTrfase"/>
</dbReference>
<evidence type="ECO:0000313" key="7">
    <source>
        <dbReference type="Proteomes" id="UP000199008"/>
    </source>
</evidence>
<dbReference type="Pfam" id="PF01553">
    <property type="entry name" value="Acyltransferase"/>
    <property type="match status" value="1"/>
</dbReference>